<dbReference type="EMBL" id="JBHTLH010000006">
    <property type="protein sequence ID" value="MFD1124253.1"/>
    <property type="molecule type" value="Genomic_DNA"/>
</dbReference>
<keyword evidence="2" id="KW-0472">Membrane</keyword>
<protein>
    <submittedName>
        <fullName evidence="4">CPBP family intramembrane glutamic endopeptidase</fullName>
        <ecNumber evidence="4">3.4.-.-</ecNumber>
    </submittedName>
</protein>
<evidence type="ECO:0000256" key="2">
    <source>
        <dbReference type="SAM" id="Phobius"/>
    </source>
</evidence>
<keyword evidence="2" id="KW-0812">Transmembrane</keyword>
<keyword evidence="2" id="KW-1133">Transmembrane helix</keyword>
<feature type="domain" description="CAAX prenyl protease 2/Lysostaphin resistance protein A-like" evidence="3">
    <location>
        <begin position="112"/>
        <end position="214"/>
    </location>
</feature>
<evidence type="ECO:0000313" key="4">
    <source>
        <dbReference type="EMBL" id="MFD1124253.1"/>
    </source>
</evidence>
<evidence type="ECO:0000259" key="3">
    <source>
        <dbReference type="Pfam" id="PF02517"/>
    </source>
</evidence>
<name>A0ABW3PK48_9LACO</name>
<dbReference type="InterPro" id="IPR003675">
    <property type="entry name" value="Rce1/LyrA-like_dom"/>
</dbReference>
<keyword evidence="4" id="KW-0378">Hydrolase</keyword>
<dbReference type="Proteomes" id="UP001597156">
    <property type="component" value="Unassembled WGS sequence"/>
</dbReference>
<dbReference type="RefSeq" id="WP_121978368.1">
    <property type="nucleotide sequence ID" value="NZ_JBHTLH010000006.1"/>
</dbReference>
<dbReference type="Pfam" id="PF02517">
    <property type="entry name" value="Rce1-like"/>
    <property type="match status" value="1"/>
</dbReference>
<reference evidence="5" key="1">
    <citation type="journal article" date="2019" name="Int. J. Syst. Evol. Microbiol.">
        <title>The Global Catalogue of Microorganisms (GCM) 10K type strain sequencing project: providing services to taxonomists for standard genome sequencing and annotation.</title>
        <authorList>
            <consortium name="The Broad Institute Genomics Platform"/>
            <consortium name="The Broad Institute Genome Sequencing Center for Infectious Disease"/>
            <person name="Wu L."/>
            <person name="Ma J."/>
        </authorList>
    </citation>
    <scope>NUCLEOTIDE SEQUENCE [LARGE SCALE GENOMIC DNA]</scope>
    <source>
        <strain evidence="5">CCUG 71848</strain>
    </source>
</reference>
<feature type="transmembrane region" description="Helical" evidence="2">
    <location>
        <begin position="150"/>
        <end position="171"/>
    </location>
</feature>
<dbReference type="GO" id="GO:0016787">
    <property type="term" value="F:hydrolase activity"/>
    <property type="evidence" value="ECO:0007669"/>
    <property type="project" value="UniProtKB-KW"/>
</dbReference>
<feature type="transmembrane region" description="Helical" evidence="2">
    <location>
        <begin position="46"/>
        <end position="64"/>
    </location>
</feature>
<evidence type="ECO:0000313" key="5">
    <source>
        <dbReference type="Proteomes" id="UP001597156"/>
    </source>
</evidence>
<feature type="transmembrane region" description="Helical" evidence="2">
    <location>
        <begin position="79"/>
        <end position="100"/>
    </location>
</feature>
<comment type="caution">
    <text evidence="4">The sequence shown here is derived from an EMBL/GenBank/DDBJ whole genome shotgun (WGS) entry which is preliminary data.</text>
</comment>
<organism evidence="4 5">
    <name type="scientific">Lentilactobacillus raoultii</name>
    <dbReference type="NCBI Taxonomy" id="1987503"/>
    <lineage>
        <taxon>Bacteria</taxon>
        <taxon>Bacillati</taxon>
        <taxon>Bacillota</taxon>
        <taxon>Bacilli</taxon>
        <taxon>Lactobacillales</taxon>
        <taxon>Lactobacillaceae</taxon>
        <taxon>Lentilactobacillus</taxon>
    </lineage>
</organism>
<feature type="transmembrane region" description="Helical" evidence="2">
    <location>
        <begin position="6"/>
        <end position="25"/>
    </location>
</feature>
<proteinExistence type="inferred from homology"/>
<keyword evidence="5" id="KW-1185">Reference proteome</keyword>
<dbReference type="EC" id="3.4.-.-" evidence="4"/>
<gene>
    <name evidence="4" type="ORF">ACFQ22_02595</name>
</gene>
<accession>A0ABW3PK48</accession>
<feature type="transmembrane region" description="Helical" evidence="2">
    <location>
        <begin position="183"/>
        <end position="212"/>
    </location>
</feature>
<feature type="transmembrane region" description="Helical" evidence="2">
    <location>
        <begin position="232"/>
        <end position="251"/>
    </location>
</feature>
<sequence>MKQTRWTWQILLVLAIILFALLFGIDLGAKLILFPGTSATAINLRAAIRFTYAVIVGGIAYYGLGGTRLLNRLPSMTKFLKIMMTVIGVLLGLLLLISNFPYRVILMSHSNLFLANTLVALSAGIFEEFTCRGLLLSTFATTFKFSKYQYTWAAIVSSGCFGLLHLFNIIAGQGLMITIQQAIYAFILGILFVTIRLTTNSLTWVIVIHFFIDWQPAIASHVMTGAGSPWGPFLMIWLPVLIVGLIYMIGFDRNVWRHAGLSFF</sequence>
<evidence type="ECO:0000256" key="1">
    <source>
        <dbReference type="ARBA" id="ARBA00009067"/>
    </source>
</evidence>
<comment type="similarity">
    <text evidence="1">Belongs to the UPF0177 family.</text>
</comment>